<dbReference type="EMBL" id="DS268870">
    <property type="protein sequence ID" value="EFP04316.1"/>
    <property type="molecule type" value="Genomic_DNA"/>
</dbReference>
<gene>
    <name evidence="2" type="ORF">CRE_15049</name>
</gene>
<reference evidence="2" key="1">
    <citation type="submission" date="2007-07" db="EMBL/GenBank/DDBJ databases">
        <title>PCAP assembly of the Caenorhabditis remanei genome.</title>
        <authorList>
            <consortium name="The Caenorhabditis remanei Sequencing Consortium"/>
            <person name="Wilson R.K."/>
        </authorList>
    </citation>
    <scope>NUCLEOTIDE SEQUENCE [LARGE SCALE GENOMIC DNA]</scope>
    <source>
        <strain evidence="2">PB4641</strain>
    </source>
</reference>
<proteinExistence type="predicted"/>
<evidence type="ECO:0000313" key="2">
    <source>
        <dbReference type="EMBL" id="EFP04316.1"/>
    </source>
</evidence>
<dbReference type="Proteomes" id="UP000008281">
    <property type="component" value="Unassembled WGS sequence"/>
</dbReference>
<feature type="compositionally biased region" description="Polar residues" evidence="1">
    <location>
        <begin position="162"/>
        <end position="193"/>
    </location>
</feature>
<dbReference type="STRING" id="31234.E3NL86"/>
<evidence type="ECO:0000313" key="3">
    <source>
        <dbReference type="Proteomes" id="UP000008281"/>
    </source>
</evidence>
<dbReference type="HOGENOM" id="CLU_482547_0_0_1"/>
<keyword evidence="3" id="KW-1185">Reference proteome</keyword>
<feature type="compositionally biased region" description="Polar residues" evidence="1">
    <location>
        <begin position="362"/>
        <end position="371"/>
    </location>
</feature>
<sequence>MKCNGDNDDDVSAISGSNLSGRTAGADTILKLIENSDGDDENDSYQQLLEKSRVGNHLNMSTNRVQINIFHLLKDRMKFKKEEFRSREDFPYLTSVAMKQQCDVIKSIMTLINNTINVDGNLHQKIEITQVNIHNLNLQFNVNVFPMTSPFFKSGAPPRPPTSNTNGYHTGDPSTSLGDETSDETPPSGNVENETFEERNDGPPVIPVSDHPSFHDSRIGSPVIPVSDHPSFHDSRIGSPVTLAPHIQDVPAADGSDVPDRTINDDQISIRRQSSDTMDNAFVNPPSVDMSSSFDPTSMTPVRSRFVANDRLSQLLERNAATAPQDNARIGSASPIIAGNERSESSSSEMRRKRPRMEDTGSEGSTDVSSNPFDMSRWSCMRRMLDPISYMMVNIELRDEDDTSFLESEARRIGATIQNIRTYRMPCGEGRYFQTFSAHEENSEKIKSAIVSENWMAQWKINNLMATDCQPFFFYAMGCGNLFKLVTYCTKFTGSRELYTTVRDKLDVQGTLRKFLSCPLFVNDFKQYLNHIGEAWWTEIVKKHDEREARGNGVPIRPRIRPRRR</sequence>
<name>E3NL86_CAERE</name>
<feature type="region of interest" description="Disordered" evidence="1">
    <location>
        <begin position="319"/>
        <end position="371"/>
    </location>
</feature>
<dbReference type="InParanoid" id="E3NL86"/>
<organism evidence="3">
    <name type="scientific">Caenorhabditis remanei</name>
    <name type="common">Caenorhabditis vulgaris</name>
    <dbReference type="NCBI Taxonomy" id="31234"/>
    <lineage>
        <taxon>Eukaryota</taxon>
        <taxon>Metazoa</taxon>
        <taxon>Ecdysozoa</taxon>
        <taxon>Nematoda</taxon>
        <taxon>Chromadorea</taxon>
        <taxon>Rhabditida</taxon>
        <taxon>Rhabditina</taxon>
        <taxon>Rhabditomorpha</taxon>
        <taxon>Rhabditoidea</taxon>
        <taxon>Rhabditidae</taxon>
        <taxon>Peloderinae</taxon>
        <taxon>Caenorhabditis</taxon>
    </lineage>
</organism>
<dbReference type="AlphaFoldDB" id="E3NL86"/>
<dbReference type="eggNOG" id="KOG1248">
    <property type="taxonomic scope" value="Eukaryota"/>
</dbReference>
<protein>
    <submittedName>
        <fullName evidence="2">Uncharacterized protein</fullName>
    </submittedName>
</protein>
<feature type="region of interest" description="Disordered" evidence="1">
    <location>
        <begin position="153"/>
        <end position="239"/>
    </location>
</feature>
<accession>E3NL86</accession>
<evidence type="ECO:0000256" key="1">
    <source>
        <dbReference type="SAM" id="MobiDB-lite"/>
    </source>
</evidence>